<feature type="transmembrane region" description="Helical" evidence="3">
    <location>
        <begin position="147"/>
        <end position="169"/>
    </location>
</feature>
<dbReference type="EMBL" id="JACHKT010000017">
    <property type="protein sequence ID" value="MBB6003845.1"/>
    <property type="molecule type" value="Genomic_DNA"/>
</dbReference>
<dbReference type="RefSeq" id="WP_184134504.1">
    <property type="nucleotide sequence ID" value="NZ_JACHKT010000017.1"/>
</dbReference>
<accession>A0A841EKX1</accession>
<dbReference type="AlphaFoldDB" id="A0A841EKX1"/>
<keyword evidence="1" id="KW-0175">Coiled coil</keyword>
<keyword evidence="3" id="KW-0812">Transmembrane</keyword>
<dbReference type="Proteomes" id="UP000524404">
    <property type="component" value="Unassembled WGS sequence"/>
</dbReference>
<proteinExistence type="predicted"/>
<feature type="region of interest" description="Disordered" evidence="2">
    <location>
        <begin position="1"/>
        <end position="41"/>
    </location>
</feature>
<keyword evidence="5" id="KW-1185">Reference proteome</keyword>
<evidence type="ECO:0000313" key="5">
    <source>
        <dbReference type="Proteomes" id="UP000524404"/>
    </source>
</evidence>
<keyword evidence="3" id="KW-1133">Transmembrane helix</keyword>
<comment type="caution">
    <text evidence="4">The sequence shown here is derived from an EMBL/GenBank/DDBJ whole genome shotgun (WGS) entry which is preliminary data.</text>
</comment>
<evidence type="ECO:0000256" key="3">
    <source>
        <dbReference type="SAM" id="Phobius"/>
    </source>
</evidence>
<keyword evidence="3" id="KW-0472">Membrane</keyword>
<name>A0A841EKX1_9BACT</name>
<organism evidence="4 5">
    <name type="scientific">Arcicella rosea</name>
    <dbReference type="NCBI Taxonomy" id="502909"/>
    <lineage>
        <taxon>Bacteria</taxon>
        <taxon>Pseudomonadati</taxon>
        <taxon>Bacteroidota</taxon>
        <taxon>Cytophagia</taxon>
        <taxon>Cytophagales</taxon>
        <taxon>Flectobacillaceae</taxon>
        <taxon>Arcicella</taxon>
    </lineage>
</organism>
<gene>
    <name evidence="4" type="ORF">HNP25_002504</name>
</gene>
<feature type="coiled-coil region" evidence="1">
    <location>
        <begin position="87"/>
        <end position="142"/>
    </location>
</feature>
<protein>
    <submittedName>
        <fullName evidence="4">Uncharacterized protein</fullName>
    </submittedName>
</protein>
<evidence type="ECO:0000313" key="4">
    <source>
        <dbReference type="EMBL" id="MBB6003845.1"/>
    </source>
</evidence>
<feature type="compositionally biased region" description="Low complexity" evidence="2">
    <location>
        <begin position="14"/>
        <end position="41"/>
    </location>
</feature>
<evidence type="ECO:0000256" key="2">
    <source>
        <dbReference type="SAM" id="MobiDB-lite"/>
    </source>
</evidence>
<sequence length="181" mass="18545">MGLFNSAKSTTSLPIGSATPSTTTTTPTKTTETNSSSSTGGSFLDVIGGIFGASGSGTGSNKTNTGSGDPASSIVSSLTNVASAWINGDANKQVAKLNVEAEKLMAQAEASKADQALYDALKAQAETKTNEATQLANRAKSNNITNWLLVASVLALAFGIIYLVFKAVFGWTSSKKQNPIT</sequence>
<evidence type="ECO:0000256" key="1">
    <source>
        <dbReference type="SAM" id="Coils"/>
    </source>
</evidence>
<feature type="compositionally biased region" description="Polar residues" evidence="2">
    <location>
        <begin position="1"/>
        <end position="13"/>
    </location>
</feature>
<reference evidence="4 5" key="1">
    <citation type="submission" date="2020-08" db="EMBL/GenBank/DDBJ databases">
        <title>Functional genomics of gut bacteria from endangered species of beetles.</title>
        <authorList>
            <person name="Carlos-Shanley C."/>
        </authorList>
    </citation>
    <scope>NUCLEOTIDE SEQUENCE [LARGE SCALE GENOMIC DNA]</scope>
    <source>
        <strain evidence="4 5">S00070</strain>
    </source>
</reference>